<dbReference type="STRING" id="573321.SAMN04488505_104199"/>
<gene>
    <name evidence="3" type="ORF">SAMN04488505_104199</name>
</gene>
<sequence length="138" mass="15833">MKRTLFLLQAALFACCLALAPATLLAQDAMKQSTPEKRAQMQTDYLKTQLQLDDAQTQKIGAINLKYAQQMDPVLKGNGSKLSKLRTAKKINSQKEAEYREVLSKEQFEKYQTVKEEMKDKMKEKMQERKQNSGNDLQ</sequence>
<feature type="region of interest" description="Disordered" evidence="1">
    <location>
        <begin position="119"/>
        <end position="138"/>
    </location>
</feature>
<proteinExistence type="predicted"/>
<evidence type="ECO:0008006" key="5">
    <source>
        <dbReference type="Google" id="ProtNLM"/>
    </source>
</evidence>
<name>A0A1H7XUJ2_9BACT</name>
<evidence type="ECO:0000256" key="2">
    <source>
        <dbReference type="SAM" id="SignalP"/>
    </source>
</evidence>
<dbReference type="PROSITE" id="PS51257">
    <property type="entry name" value="PROKAR_LIPOPROTEIN"/>
    <property type="match status" value="1"/>
</dbReference>
<reference evidence="3 4" key="1">
    <citation type="submission" date="2016-10" db="EMBL/GenBank/DDBJ databases">
        <authorList>
            <person name="de Groot N.N."/>
        </authorList>
    </citation>
    <scope>NUCLEOTIDE SEQUENCE [LARGE SCALE GENOMIC DNA]</scope>
    <source>
        <strain evidence="3 4">DSM 21039</strain>
    </source>
</reference>
<feature type="compositionally biased region" description="Basic and acidic residues" evidence="1">
    <location>
        <begin position="119"/>
        <end position="131"/>
    </location>
</feature>
<keyword evidence="4" id="KW-1185">Reference proteome</keyword>
<accession>A0A1H7XUJ2</accession>
<evidence type="ECO:0000313" key="3">
    <source>
        <dbReference type="EMBL" id="SEM37355.1"/>
    </source>
</evidence>
<feature type="signal peptide" evidence="2">
    <location>
        <begin position="1"/>
        <end position="26"/>
    </location>
</feature>
<dbReference type="RefSeq" id="WP_089914826.1">
    <property type="nucleotide sequence ID" value="NZ_FOBB01000004.1"/>
</dbReference>
<dbReference type="AlphaFoldDB" id="A0A1H7XUJ2"/>
<dbReference type="EMBL" id="FOBB01000004">
    <property type="protein sequence ID" value="SEM37355.1"/>
    <property type="molecule type" value="Genomic_DNA"/>
</dbReference>
<organism evidence="3 4">
    <name type="scientific">Chitinophaga rupis</name>
    <dbReference type="NCBI Taxonomy" id="573321"/>
    <lineage>
        <taxon>Bacteria</taxon>
        <taxon>Pseudomonadati</taxon>
        <taxon>Bacteroidota</taxon>
        <taxon>Chitinophagia</taxon>
        <taxon>Chitinophagales</taxon>
        <taxon>Chitinophagaceae</taxon>
        <taxon>Chitinophaga</taxon>
    </lineage>
</organism>
<dbReference type="OrthoDB" id="5569165at2"/>
<evidence type="ECO:0000256" key="1">
    <source>
        <dbReference type="SAM" id="MobiDB-lite"/>
    </source>
</evidence>
<evidence type="ECO:0000313" key="4">
    <source>
        <dbReference type="Proteomes" id="UP000198984"/>
    </source>
</evidence>
<protein>
    <recommendedName>
        <fullName evidence="5">LTXXQ motif family protein</fullName>
    </recommendedName>
</protein>
<feature type="chain" id="PRO_5011754805" description="LTXXQ motif family protein" evidence="2">
    <location>
        <begin position="27"/>
        <end position="138"/>
    </location>
</feature>
<keyword evidence="2" id="KW-0732">Signal</keyword>
<dbReference type="Proteomes" id="UP000198984">
    <property type="component" value="Unassembled WGS sequence"/>
</dbReference>